<comment type="caution">
    <text evidence="4">The sequence shown here is derived from an EMBL/GenBank/DDBJ whole genome shotgun (WGS) entry which is preliminary data.</text>
</comment>
<dbReference type="EMBL" id="JASITI010000006">
    <property type="protein sequence ID" value="MDK9495343.1"/>
    <property type="molecule type" value="Genomic_DNA"/>
</dbReference>
<dbReference type="Proteomes" id="UP001223390">
    <property type="component" value="Unassembled WGS sequence"/>
</dbReference>
<proteinExistence type="predicted"/>
<organism evidence="4 5">
    <name type="scientific">Streptomyces katrae</name>
    <dbReference type="NCBI Taxonomy" id="68223"/>
    <lineage>
        <taxon>Bacteria</taxon>
        <taxon>Bacillati</taxon>
        <taxon>Actinomycetota</taxon>
        <taxon>Actinomycetes</taxon>
        <taxon>Kitasatosporales</taxon>
        <taxon>Streptomycetaceae</taxon>
        <taxon>Streptomyces</taxon>
    </lineage>
</organism>
<sequence>MQATVRLELADLTRILRIWGGEEDCVELTEEVQDLYWLELGYDSLSILQTIESIERKFAVPLAREILELGDTPRLFLAMVNDVLAGRAAV</sequence>
<dbReference type="InterPro" id="IPR009081">
    <property type="entry name" value="PP-bd_ACP"/>
</dbReference>
<dbReference type="InterPro" id="IPR006162">
    <property type="entry name" value="Ppantetheine_attach_site"/>
</dbReference>
<evidence type="ECO:0000259" key="3">
    <source>
        <dbReference type="Pfam" id="PF00550"/>
    </source>
</evidence>
<evidence type="ECO:0000256" key="1">
    <source>
        <dbReference type="ARBA" id="ARBA00022450"/>
    </source>
</evidence>
<gene>
    <name evidence="4" type="ORF">QEZ40_005990</name>
</gene>
<dbReference type="PROSITE" id="PS00012">
    <property type="entry name" value="PHOSPHOPANTETHEINE"/>
    <property type="match status" value="1"/>
</dbReference>
<evidence type="ECO:0000313" key="4">
    <source>
        <dbReference type="EMBL" id="MDK9495343.1"/>
    </source>
</evidence>
<dbReference type="InterPro" id="IPR036736">
    <property type="entry name" value="ACP-like_sf"/>
</dbReference>
<keyword evidence="1" id="KW-0596">Phosphopantetheine</keyword>
<reference evidence="4 5" key="1">
    <citation type="submission" date="2023-05" db="EMBL/GenBank/DDBJ databases">
        <title>Sequencing and Assembly of Streptomyces sp. NP73.</title>
        <authorList>
            <person name="Konwar A.N."/>
            <person name="Saikia K."/>
            <person name="Thakur D."/>
        </authorList>
    </citation>
    <scope>NUCLEOTIDE SEQUENCE [LARGE SCALE GENOMIC DNA]</scope>
    <source>
        <strain evidence="4 5">NP73</strain>
    </source>
</reference>
<dbReference type="SUPFAM" id="SSF47336">
    <property type="entry name" value="ACP-like"/>
    <property type="match status" value="1"/>
</dbReference>
<dbReference type="RefSeq" id="WP_185911019.1">
    <property type="nucleotide sequence ID" value="NZ_JASITI010000006.1"/>
</dbReference>
<dbReference type="Pfam" id="PF00550">
    <property type="entry name" value="PP-binding"/>
    <property type="match status" value="1"/>
</dbReference>
<feature type="domain" description="Carrier" evidence="3">
    <location>
        <begin position="37"/>
        <end position="76"/>
    </location>
</feature>
<keyword evidence="5" id="KW-1185">Reference proteome</keyword>
<protein>
    <submittedName>
        <fullName evidence="4">Phosphopantetheine-binding protein</fullName>
    </submittedName>
</protein>
<name>A0ABT7GPE4_9ACTN</name>
<accession>A0ABT7GPE4</accession>
<evidence type="ECO:0000256" key="2">
    <source>
        <dbReference type="ARBA" id="ARBA00022553"/>
    </source>
</evidence>
<keyword evidence="2" id="KW-0597">Phosphoprotein</keyword>
<evidence type="ECO:0000313" key="5">
    <source>
        <dbReference type="Proteomes" id="UP001223390"/>
    </source>
</evidence>
<dbReference type="Gene3D" id="1.10.1200.10">
    <property type="entry name" value="ACP-like"/>
    <property type="match status" value="1"/>
</dbReference>